<accession>A0A8S0TPR7</accession>
<reference evidence="2 3" key="1">
    <citation type="submission" date="2019-12" db="EMBL/GenBank/DDBJ databases">
        <authorList>
            <person name="Alioto T."/>
            <person name="Alioto T."/>
            <person name="Gomez Garrido J."/>
        </authorList>
    </citation>
    <scope>NUCLEOTIDE SEQUENCE [LARGE SCALE GENOMIC DNA]</scope>
</reference>
<feature type="region of interest" description="Disordered" evidence="1">
    <location>
        <begin position="48"/>
        <end position="74"/>
    </location>
</feature>
<organism evidence="2 3">
    <name type="scientific">Olea europaea subsp. europaea</name>
    <dbReference type="NCBI Taxonomy" id="158383"/>
    <lineage>
        <taxon>Eukaryota</taxon>
        <taxon>Viridiplantae</taxon>
        <taxon>Streptophyta</taxon>
        <taxon>Embryophyta</taxon>
        <taxon>Tracheophyta</taxon>
        <taxon>Spermatophyta</taxon>
        <taxon>Magnoliopsida</taxon>
        <taxon>eudicotyledons</taxon>
        <taxon>Gunneridae</taxon>
        <taxon>Pentapetalae</taxon>
        <taxon>asterids</taxon>
        <taxon>lamiids</taxon>
        <taxon>Lamiales</taxon>
        <taxon>Oleaceae</taxon>
        <taxon>Oleeae</taxon>
        <taxon>Olea</taxon>
    </lineage>
</organism>
<dbReference type="Proteomes" id="UP000594638">
    <property type="component" value="Unassembled WGS sequence"/>
</dbReference>
<dbReference type="OrthoDB" id="1910203at2759"/>
<comment type="caution">
    <text evidence="2">The sequence shown here is derived from an EMBL/GenBank/DDBJ whole genome shotgun (WGS) entry which is preliminary data.</text>
</comment>
<keyword evidence="3" id="KW-1185">Reference proteome</keyword>
<dbReference type="AlphaFoldDB" id="A0A8S0TPR7"/>
<sequence>MVGDSPGKVLVVALLAGFLCLTFIGLSNRDAKMVAVPSTTNFKLNSVSKRRVPTGPDPIHNRGTRNSIEPSMQG</sequence>
<evidence type="ECO:0000313" key="3">
    <source>
        <dbReference type="Proteomes" id="UP000594638"/>
    </source>
</evidence>
<dbReference type="Gramene" id="OE9A054453T1">
    <property type="protein sequence ID" value="OE9A054453C1"/>
    <property type="gene ID" value="OE9A054453"/>
</dbReference>
<name>A0A8S0TPR7_OLEEU</name>
<evidence type="ECO:0000313" key="2">
    <source>
        <dbReference type="EMBL" id="CAA3008048.1"/>
    </source>
</evidence>
<dbReference type="EMBL" id="CACTIH010007289">
    <property type="protein sequence ID" value="CAA3008048.1"/>
    <property type="molecule type" value="Genomic_DNA"/>
</dbReference>
<proteinExistence type="predicted"/>
<feature type="compositionally biased region" description="Polar residues" evidence="1">
    <location>
        <begin position="64"/>
        <end position="74"/>
    </location>
</feature>
<gene>
    <name evidence="2" type="ORF">OLEA9_A054453</name>
</gene>
<evidence type="ECO:0008006" key="4">
    <source>
        <dbReference type="Google" id="ProtNLM"/>
    </source>
</evidence>
<protein>
    <recommendedName>
        <fullName evidence="4">CLAVATA3/ESR (CLE)-related protein 25-like</fullName>
    </recommendedName>
</protein>
<evidence type="ECO:0000256" key="1">
    <source>
        <dbReference type="SAM" id="MobiDB-lite"/>
    </source>
</evidence>